<dbReference type="EMBL" id="JBFNQN010000001">
    <property type="protein sequence ID" value="MEW9263388.1"/>
    <property type="molecule type" value="Genomic_DNA"/>
</dbReference>
<gene>
    <name evidence="1" type="ORF">AB1207_01385</name>
</gene>
<evidence type="ECO:0000313" key="2">
    <source>
        <dbReference type="Proteomes" id="UP001555826"/>
    </source>
</evidence>
<dbReference type="Proteomes" id="UP001555826">
    <property type="component" value="Unassembled WGS sequence"/>
</dbReference>
<evidence type="ECO:0008006" key="3">
    <source>
        <dbReference type="Google" id="ProtNLM"/>
    </source>
</evidence>
<keyword evidence="2" id="KW-1185">Reference proteome</keyword>
<sequence length="317" mass="34839">MLTLPDTIRSLAREQQGLVTRRQLYDAGVTSAQVRWAAQRNWRLVHRDVFSLTTGRLDPLQQLHAAQLFAGPDAHLASLSAVRWHGVSAVPDDGVRRFLVPWNRDGRNAPGVAVRRTKRMETRPWYRGPLTVTSPARAVVDAARLLRGDDVRALIFEAVQRRIVRLDQLVVEVEAGAVRGSAAVRAAVEEVAGGAWSLPESDLADVFASSRILPTPLFNPVLTGPDGSALPSPDALFVEAFLAVQVHSRRHHLFEDDWERTLRADTALGAAGIPLMAFSPHTIRSDGARLLQSVERAYLSRLGAVPPPGVIWSRRPV</sequence>
<reference evidence="1 2" key="1">
    <citation type="submission" date="2024-07" db="EMBL/GenBank/DDBJ databases">
        <authorList>
            <person name="Thanompreechachai J."/>
            <person name="Duangmal K."/>
        </authorList>
    </citation>
    <scope>NUCLEOTIDE SEQUENCE [LARGE SCALE GENOMIC DNA]</scope>
    <source>
        <strain evidence="1 2">KCTC 19886</strain>
    </source>
</reference>
<name>A0ABV3P1A8_9ACTN</name>
<evidence type="ECO:0000313" key="1">
    <source>
        <dbReference type="EMBL" id="MEW9263388.1"/>
    </source>
</evidence>
<protein>
    <recommendedName>
        <fullName evidence="3">Transcriptional regulator, AbiEi antitoxin, Type IV TA system</fullName>
    </recommendedName>
</protein>
<proteinExistence type="predicted"/>
<accession>A0ABV3P1A8</accession>
<comment type="caution">
    <text evidence="1">The sequence shown here is derived from an EMBL/GenBank/DDBJ whole genome shotgun (WGS) entry which is preliminary data.</text>
</comment>
<organism evidence="1 2">
    <name type="scientific">Kineococcus endophyticus</name>
    <dbReference type="NCBI Taxonomy" id="1181883"/>
    <lineage>
        <taxon>Bacteria</taxon>
        <taxon>Bacillati</taxon>
        <taxon>Actinomycetota</taxon>
        <taxon>Actinomycetes</taxon>
        <taxon>Kineosporiales</taxon>
        <taxon>Kineosporiaceae</taxon>
        <taxon>Kineococcus</taxon>
    </lineage>
</organism>
<dbReference type="RefSeq" id="WP_367635975.1">
    <property type="nucleotide sequence ID" value="NZ_JBFNQN010000001.1"/>
</dbReference>